<organism evidence="3 5">
    <name type="scientific">Hortaea werneckii</name>
    <name type="common">Black yeast</name>
    <name type="synonym">Cladosporium werneckii</name>
    <dbReference type="NCBI Taxonomy" id="91943"/>
    <lineage>
        <taxon>Eukaryota</taxon>
        <taxon>Fungi</taxon>
        <taxon>Dikarya</taxon>
        <taxon>Ascomycota</taxon>
        <taxon>Pezizomycotina</taxon>
        <taxon>Dothideomycetes</taxon>
        <taxon>Dothideomycetidae</taxon>
        <taxon>Mycosphaerellales</taxon>
        <taxon>Teratosphaeriaceae</taxon>
        <taxon>Hortaea</taxon>
    </lineage>
</organism>
<dbReference type="EMBL" id="QWIJ01000288">
    <property type="protein sequence ID" value="RMX84348.1"/>
    <property type="molecule type" value="Genomic_DNA"/>
</dbReference>
<feature type="compositionally biased region" description="Acidic residues" evidence="1">
    <location>
        <begin position="33"/>
        <end position="48"/>
    </location>
</feature>
<comment type="caution">
    <text evidence="3">The sequence shown here is derived from an EMBL/GenBank/DDBJ whole genome shotgun (WGS) entry which is preliminary data.</text>
</comment>
<name>A0A3M6X1F8_HORWE</name>
<dbReference type="OrthoDB" id="203796at2759"/>
<proteinExistence type="predicted"/>
<evidence type="ECO:0000313" key="6">
    <source>
        <dbReference type="Proteomes" id="UP000282582"/>
    </source>
</evidence>
<keyword evidence="2" id="KW-0472">Membrane</keyword>
<evidence type="ECO:0000313" key="3">
    <source>
        <dbReference type="EMBL" id="RMX84348.1"/>
    </source>
</evidence>
<dbReference type="AlphaFoldDB" id="A0A3M6X1F8"/>
<reference evidence="5 6" key="1">
    <citation type="journal article" date="2018" name="BMC Genomics">
        <title>Genomic evidence for intraspecific hybridization in a clonal and extremely halotolerant yeast.</title>
        <authorList>
            <person name="Gostincar C."/>
            <person name="Stajich J.E."/>
            <person name="Zupancic J."/>
            <person name="Zalar P."/>
            <person name="Gunde-Cimerman N."/>
        </authorList>
    </citation>
    <scope>NUCLEOTIDE SEQUENCE [LARGE SCALE GENOMIC DNA]</scope>
    <source>
        <strain evidence="4 6">EXF-6654</strain>
        <strain evidence="3 5">EXF-6656</strain>
    </source>
</reference>
<accession>A0A3M6X1F8</accession>
<dbReference type="PANTHER" id="PTHR37848">
    <property type="entry name" value="EXPRESSED PROTEIN"/>
    <property type="match status" value="1"/>
</dbReference>
<evidence type="ECO:0000313" key="4">
    <source>
        <dbReference type="EMBL" id="RMY09493.1"/>
    </source>
</evidence>
<dbReference type="VEuPathDB" id="FungiDB:BTJ68_10308"/>
<dbReference type="Proteomes" id="UP000281245">
    <property type="component" value="Unassembled WGS sequence"/>
</dbReference>
<keyword evidence="2" id="KW-0812">Transmembrane</keyword>
<evidence type="ECO:0000256" key="1">
    <source>
        <dbReference type="SAM" id="MobiDB-lite"/>
    </source>
</evidence>
<dbReference type="PANTHER" id="PTHR37848:SF1">
    <property type="entry name" value="SUN DOMAIN-CONTAINING PROTEIN"/>
    <property type="match status" value="1"/>
</dbReference>
<evidence type="ECO:0000256" key="2">
    <source>
        <dbReference type="SAM" id="Phobius"/>
    </source>
</evidence>
<evidence type="ECO:0000313" key="5">
    <source>
        <dbReference type="Proteomes" id="UP000281245"/>
    </source>
</evidence>
<protein>
    <submittedName>
        <fullName evidence="3">Uncharacterized protein</fullName>
    </submittedName>
</protein>
<dbReference type="Proteomes" id="UP000282582">
    <property type="component" value="Unassembled WGS sequence"/>
</dbReference>
<keyword evidence="2" id="KW-1133">Transmembrane helix</keyword>
<sequence length="438" mass="50457">MGKHADTKSKPAPPQQYRDDPDAVSMHTTPDDYQYDDAPELPSYDDSEAAASTSREEETAFPPPPQDEYAPIQPPKVPTVSQWRHDCGTTSININETTIRMDERLNDPDELHTYVRGYLAAVPPRPGVRIKGWHFQKVERNKKTETEETVDFDMHFSLDRYLPQAGASSNARGEAGKWWTQRVATNGEKCHRGSWRKRRAPGYKQDVEVGETAEPSLGDWCRDFAQSKAKLKIFRVTRDLVGLDQEDLRLRLQTFVRSTGYRGHIDITFPVHEKHVDIYSPHWINRWRVTWWVRWLFFLTFLWIITWPILFFMTKRWGVYNVDWRWSWTCSTGPEGSSSDAYSQRTYYASITEKTWLEKHQGLIRALALDKYQGDATDLPLNVRRESPGNNRLSSTGNANVDTAVSFVRGGVSAWNAIRSGQGVPRAGEAEWWGWDEA</sequence>
<feature type="region of interest" description="Disordered" evidence="1">
    <location>
        <begin position="1"/>
        <end position="83"/>
    </location>
</feature>
<feature type="transmembrane region" description="Helical" evidence="2">
    <location>
        <begin position="291"/>
        <end position="312"/>
    </location>
</feature>
<gene>
    <name evidence="4" type="ORF">D0868_04214</name>
    <name evidence="3" type="ORF">D0869_04636</name>
</gene>
<feature type="compositionally biased region" description="Pro residues" evidence="1">
    <location>
        <begin position="61"/>
        <end position="77"/>
    </location>
</feature>
<dbReference type="EMBL" id="QWIK01000260">
    <property type="protein sequence ID" value="RMY09493.1"/>
    <property type="molecule type" value="Genomic_DNA"/>
</dbReference>